<keyword evidence="5 7" id="KW-1133">Transmembrane helix</keyword>
<dbReference type="EMBL" id="JBHTAR010000003">
    <property type="protein sequence ID" value="MFC7198296.1"/>
    <property type="molecule type" value="Genomic_DNA"/>
</dbReference>
<reference evidence="11" key="2">
    <citation type="journal article" date="2019" name="Int. J. Syst. Evol. Microbiol.">
        <title>The Global Catalogue of Microorganisms (GCM) 10K type strain sequencing project: providing services to taxonomists for standard genome sequencing and annotation.</title>
        <authorList>
            <consortium name="The Broad Institute Genomics Platform"/>
            <consortium name="The Broad Institute Genome Sequencing Center for Infectious Disease"/>
            <person name="Wu L."/>
            <person name="Ma J."/>
        </authorList>
    </citation>
    <scope>NUCLEOTIDE SEQUENCE [LARGE SCALE GENOMIC DNA]</scope>
    <source>
        <strain evidence="11">XZGYJ-43</strain>
    </source>
</reference>
<dbReference type="PANTHER" id="PTHR33406">
    <property type="entry name" value="MEMBRANE PROTEIN MJ1562-RELATED"/>
    <property type="match status" value="1"/>
</dbReference>
<reference evidence="10" key="1">
    <citation type="journal article" date="2014" name="Int. J. Syst. Evol. Microbiol.">
        <title>Complete genome sequence of Corynebacterium casei LMG S-19264T (=DSM 44701T), isolated from a smear-ripened cheese.</title>
        <authorList>
            <consortium name="US DOE Joint Genome Institute (JGI-PGF)"/>
            <person name="Walter F."/>
            <person name="Albersmeier A."/>
            <person name="Kalinowski J."/>
            <person name="Ruckert C."/>
        </authorList>
    </citation>
    <scope>NUCLEOTIDE SEQUENCE [LARGE SCALE GENOMIC DNA]</scope>
    <source>
        <strain evidence="10">NBRC 114356</strain>
    </source>
</reference>
<comment type="similarity">
    <text evidence="2">Belongs to the resistance-nodulation-cell division (RND) (TC 2.A.6) family. MmpL subfamily.</text>
</comment>
<evidence type="ECO:0000256" key="3">
    <source>
        <dbReference type="ARBA" id="ARBA00022475"/>
    </source>
</evidence>
<evidence type="ECO:0000313" key="10">
    <source>
        <dbReference type="EMBL" id="MFC7198296.1"/>
    </source>
</evidence>
<dbReference type="InterPro" id="IPR004869">
    <property type="entry name" value="MMPL_dom"/>
</dbReference>
<evidence type="ECO:0000313" key="11">
    <source>
        <dbReference type="Proteomes" id="UP001596447"/>
    </source>
</evidence>
<keyword evidence="6 7" id="KW-0472">Membrane</keyword>
<feature type="domain" description="Membrane transport protein MMPL" evidence="8">
    <location>
        <begin position="19"/>
        <end position="105"/>
    </location>
</feature>
<evidence type="ECO:0000256" key="6">
    <source>
        <dbReference type="ARBA" id="ARBA00023136"/>
    </source>
</evidence>
<protein>
    <submittedName>
        <fullName evidence="10">MMPL family transporter</fullName>
    </submittedName>
</protein>
<dbReference type="EMBL" id="JBHTAR010000003">
    <property type="protein sequence ID" value="MFC7198055.1"/>
    <property type="molecule type" value="Genomic_DNA"/>
</dbReference>
<gene>
    <name evidence="9" type="ORF">ACFQJ9_00850</name>
    <name evidence="10" type="ORF">ACFQJ9_02170</name>
</gene>
<dbReference type="InterPro" id="IPR050545">
    <property type="entry name" value="Mycobact_MmpL"/>
</dbReference>
<evidence type="ECO:0000256" key="2">
    <source>
        <dbReference type="ARBA" id="ARBA00010157"/>
    </source>
</evidence>
<evidence type="ECO:0000313" key="9">
    <source>
        <dbReference type="EMBL" id="MFC7198055.1"/>
    </source>
</evidence>
<dbReference type="PANTHER" id="PTHR33406:SF6">
    <property type="entry name" value="MEMBRANE PROTEIN YDGH-RELATED"/>
    <property type="match status" value="1"/>
</dbReference>
<evidence type="ECO:0000256" key="1">
    <source>
        <dbReference type="ARBA" id="ARBA00004651"/>
    </source>
</evidence>
<keyword evidence="11" id="KW-1185">Reference proteome</keyword>
<dbReference type="GO" id="GO:0005886">
    <property type="term" value="C:plasma membrane"/>
    <property type="evidence" value="ECO:0007669"/>
    <property type="project" value="UniProtKB-SubCell"/>
</dbReference>
<keyword evidence="4 7" id="KW-0812">Transmembrane</keyword>
<dbReference type="Gene3D" id="1.20.1640.10">
    <property type="entry name" value="Multidrug efflux transporter AcrB transmembrane domain"/>
    <property type="match status" value="1"/>
</dbReference>
<feature type="transmembrane region" description="Helical" evidence="7">
    <location>
        <begin position="55"/>
        <end position="78"/>
    </location>
</feature>
<dbReference type="Proteomes" id="UP001596447">
    <property type="component" value="Unassembled WGS sequence"/>
</dbReference>
<feature type="transmembrane region" description="Helical" evidence="7">
    <location>
        <begin position="12"/>
        <end position="34"/>
    </location>
</feature>
<evidence type="ECO:0000256" key="5">
    <source>
        <dbReference type="ARBA" id="ARBA00022989"/>
    </source>
</evidence>
<feature type="transmembrane region" description="Helical" evidence="7">
    <location>
        <begin position="84"/>
        <end position="108"/>
    </location>
</feature>
<evidence type="ECO:0000256" key="7">
    <source>
        <dbReference type="SAM" id="Phobius"/>
    </source>
</evidence>
<evidence type="ECO:0000259" key="8">
    <source>
        <dbReference type="Pfam" id="PF03176"/>
    </source>
</evidence>
<proteinExistence type="inferred from homology"/>
<accession>A0ABD5YYW8</accession>
<evidence type="ECO:0000256" key="4">
    <source>
        <dbReference type="ARBA" id="ARBA00022692"/>
    </source>
</evidence>
<comment type="subcellular location">
    <subcellularLocation>
        <location evidence="1">Cell membrane</location>
        <topology evidence="1">Multi-pass membrane protein</topology>
    </subcellularLocation>
</comment>
<name>A0ABD5YYW8_9EURY</name>
<dbReference type="AlphaFoldDB" id="A0ABD5YYW8"/>
<organism evidence="10 11">
    <name type="scientific">Halospeciosus flavus</name>
    <dbReference type="NCBI Taxonomy" id="3032283"/>
    <lineage>
        <taxon>Archaea</taxon>
        <taxon>Methanobacteriati</taxon>
        <taxon>Methanobacteriota</taxon>
        <taxon>Stenosarchaea group</taxon>
        <taxon>Halobacteria</taxon>
        <taxon>Halobacteriales</taxon>
        <taxon>Halobacteriaceae</taxon>
        <taxon>Halospeciosus</taxon>
    </lineage>
</organism>
<comment type="caution">
    <text evidence="10">The sequence shown here is derived from an EMBL/GenBank/DDBJ whole genome shotgun (WGS) entry which is preliminary data.</text>
</comment>
<dbReference type="SUPFAM" id="SSF82866">
    <property type="entry name" value="Multidrug efflux transporter AcrB transmembrane domain"/>
    <property type="match status" value="1"/>
</dbReference>
<sequence>MWTFSAIGWFDIAFSQPFIVVLVLLIGLSIDYGLHVVMRYREARESSETSPSRAMTVALGSAGGALVYITTTTVIGFLSNLTSALGVFSELGVVSAIGIVATLLVPALKVELEGVIERREIDRLKPAVGTGGGPVSRVLDTGATLATKAPYVVIAVALLVSATGAYGATGIDASFGQSDFLAEDPDD</sequence>
<reference evidence="10" key="3">
    <citation type="submission" date="2024-09" db="EMBL/GenBank/DDBJ databases">
        <authorList>
            <person name="Sun Q."/>
        </authorList>
    </citation>
    <scope>NUCLEOTIDE SEQUENCE</scope>
    <source>
        <strain evidence="10">NBRC 114356</strain>
    </source>
</reference>
<dbReference type="Pfam" id="PF03176">
    <property type="entry name" value="MMPL"/>
    <property type="match status" value="1"/>
</dbReference>
<keyword evidence="3" id="KW-1003">Cell membrane</keyword>
<dbReference type="RefSeq" id="WP_279530236.1">
    <property type="nucleotide sequence ID" value="NZ_CP122313.1"/>
</dbReference>